<reference evidence="1 2" key="1">
    <citation type="submission" date="2018-04" db="EMBL/GenBank/DDBJ databases">
        <title>Genomic Encyclopedia of Type Strains, Phase IV (KMG-IV): sequencing the most valuable type-strain genomes for metagenomic binning, comparative biology and taxonomic classification.</title>
        <authorList>
            <person name="Goeker M."/>
        </authorList>
    </citation>
    <scope>NUCLEOTIDE SEQUENCE [LARGE SCALE GENOMIC DNA]</scope>
    <source>
        <strain evidence="1 2">DSM 14823</strain>
    </source>
</reference>
<evidence type="ECO:0000313" key="2">
    <source>
        <dbReference type="Proteomes" id="UP000245959"/>
    </source>
</evidence>
<dbReference type="Proteomes" id="UP000245959">
    <property type="component" value="Unassembled WGS sequence"/>
</dbReference>
<keyword evidence="2" id="KW-1185">Reference proteome</keyword>
<protein>
    <submittedName>
        <fullName evidence="1">Uncharacterized protein</fullName>
    </submittedName>
</protein>
<dbReference type="EMBL" id="QEKH01000004">
    <property type="protein sequence ID" value="PVY44959.1"/>
    <property type="molecule type" value="Genomic_DNA"/>
</dbReference>
<proteinExistence type="predicted"/>
<sequence>MEKKRERIEEEYSRFKNIRDPEIEMVKNGVFLFDQSRTVEEAFSAQLDNIRWRKFRAKGNRTIVEVIGTWNNDTYGEDKVKRNFASILAGIDFIWAFYPKKGEEIMAQFAINRTSESPFSLYRGEIRDRTGKIKIVNKCPAIADSSEQYLKKRGFLELMYGNEELRDGLDAIDNLMKDLKNIRRK</sequence>
<dbReference type="RefSeq" id="WP_116882950.1">
    <property type="nucleotide sequence ID" value="NZ_CABMMC010000051.1"/>
</dbReference>
<dbReference type="GeneID" id="78294274"/>
<comment type="caution">
    <text evidence="1">The sequence shown here is derived from an EMBL/GenBank/DDBJ whole genome shotgun (WGS) entry which is preliminary data.</text>
</comment>
<gene>
    <name evidence="1" type="ORF">C8D82_104104</name>
</gene>
<dbReference type="AlphaFoldDB" id="A0A2U1B8G7"/>
<name>A0A2U1B8G7_9BACT</name>
<evidence type="ECO:0000313" key="1">
    <source>
        <dbReference type="EMBL" id="PVY44959.1"/>
    </source>
</evidence>
<accession>A0A2U1B8G7</accession>
<organism evidence="1 2">
    <name type="scientific">Victivallis vadensis</name>
    <dbReference type="NCBI Taxonomy" id="172901"/>
    <lineage>
        <taxon>Bacteria</taxon>
        <taxon>Pseudomonadati</taxon>
        <taxon>Lentisphaerota</taxon>
        <taxon>Lentisphaeria</taxon>
        <taxon>Victivallales</taxon>
        <taxon>Victivallaceae</taxon>
        <taxon>Victivallis</taxon>
    </lineage>
</organism>